<keyword evidence="2" id="KW-0732">Signal</keyword>
<gene>
    <name evidence="5" type="primary">LOC108556586</name>
</gene>
<feature type="signal peptide" evidence="2">
    <location>
        <begin position="1"/>
        <end position="18"/>
    </location>
</feature>
<dbReference type="Gene3D" id="3.10.100.10">
    <property type="entry name" value="Mannose-Binding Protein A, subunit A"/>
    <property type="match status" value="1"/>
</dbReference>
<dbReference type="InterPro" id="IPR016186">
    <property type="entry name" value="C-type_lectin-like/link_sf"/>
</dbReference>
<evidence type="ECO:0000256" key="1">
    <source>
        <dbReference type="ARBA" id="ARBA00023157"/>
    </source>
</evidence>
<keyword evidence="1" id="KW-1015">Disulfide bond</keyword>
<reference evidence="5" key="1">
    <citation type="submission" date="2025-08" db="UniProtKB">
        <authorList>
            <consortium name="RefSeq"/>
        </authorList>
    </citation>
    <scope>IDENTIFICATION</scope>
    <source>
        <tissue evidence="5">Whole Larva</tissue>
    </source>
</reference>
<protein>
    <submittedName>
        <fullName evidence="5">C-type lectin 37Db-like</fullName>
    </submittedName>
</protein>
<dbReference type="Proteomes" id="UP000695000">
    <property type="component" value="Unplaced"/>
</dbReference>
<evidence type="ECO:0000256" key="2">
    <source>
        <dbReference type="SAM" id="SignalP"/>
    </source>
</evidence>
<dbReference type="SUPFAM" id="SSF56436">
    <property type="entry name" value="C-type lectin-like"/>
    <property type="match status" value="1"/>
</dbReference>
<dbReference type="GeneID" id="108556586"/>
<dbReference type="SMART" id="SM00034">
    <property type="entry name" value="CLECT"/>
    <property type="match status" value="1"/>
</dbReference>
<evidence type="ECO:0000313" key="4">
    <source>
        <dbReference type="Proteomes" id="UP000695000"/>
    </source>
</evidence>
<proteinExistence type="predicted"/>
<dbReference type="InterPro" id="IPR050111">
    <property type="entry name" value="C-type_lectin/snaclec_domain"/>
</dbReference>
<evidence type="ECO:0000313" key="5">
    <source>
        <dbReference type="RefSeq" id="XP_017768246.1"/>
    </source>
</evidence>
<dbReference type="InterPro" id="IPR016187">
    <property type="entry name" value="CTDL_fold"/>
</dbReference>
<evidence type="ECO:0000259" key="3">
    <source>
        <dbReference type="PROSITE" id="PS50041"/>
    </source>
</evidence>
<dbReference type="RefSeq" id="XP_017768246.1">
    <property type="nucleotide sequence ID" value="XM_017912757.1"/>
</dbReference>
<name>A0ABM1M0Z6_NICVS</name>
<dbReference type="CDD" id="cd00037">
    <property type="entry name" value="CLECT"/>
    <property type="match status" value="1"/>
</dbReference>
<dbReference type="InterPro" id="IPR018378">
    <property type="entry name" value="C-type_lectin_CS"/>
</dbReference>
<dbReference type="PROSITE" id="PS00615">
    <property type="entry name" value="C_TYPE_LECTIN_1"/>
    <property type="match status" value="1"/>
</dbReference>
<dbReference type="InterPro" id="IPR001304">
    <property type="entry name" value="C-type_lectin-like"/>
</dbReference>
<dbReference type="Pfam" id="PF00059">
    <property type="entry name" value="Lectin_C"/>
    <property type="match status" value="1"/>
</dbReference>
<keyword evidence="4" id="KW-1185">Reference proteome</keyword>
<feature type="domain" description="C-type lectin" evidence="3">
    <location>
        <begin position="31"/>
        <end position="154"/>
    </location>
</feature>
<dbReference type="PANTHER" id="PTHR22803">
    <property type="entry name" value="MANNOSE, PHOSPHOLIPASE, LECTIN RECEPTOR RELATED"/>
    <property type="match status" value="1"/>
</dbReference>
<feature type="chain" id="PRO_5046414567" evidence="2">
    <location>
        <begin position="19"/>
        <end position="167"/>
    </location>
</feature>
<organism evidence="4 5">
    <name type="scientific">Nicrophorus vespilloides</name>
    <name type="common">Boreal carrion beetle</name>
    <dbReference type="NCBI Taxonomy" id="110193"/>
    <lineage>
        <taxon>Eukaryota</taxon>
        <taxon>Metazoa</taxon>
        <taxon>Ecdysozoa</taxon>
        <taxon>Arthropoda</taxon>
        <taxon>Hexapoda</taxon>
        <taxon>Insecta</taxon>
        <taxon>Pterygota</taxon>
        <taxon>Neoptera</taxon>
        <taxon>Endopterygota</taxon>
        <taxon>Coleoptera</taxon>
        <taxon>Polyphaga</taxon>
        <taxon>Staphyliniformia</taxon>
        <taxon>Silphidae</taxon>
        <taxon>Nicrophorinae</taxon>
        <taxon>Nicrophorus</taxon>
    </lineage>
</organism>
<dbReference type="PROSITE" id="PS50041">
    <property type="entry name" value="C_TYPE_LECTIN_2"/>
    <property type="match status" value="1"/>
</dbReference>
<accession>A0ABM1M0Z6</accession>
<sequence>MNLKLLTILLVALDGSSTLTFVRRSPFHYEYKDIFYYFETFYKATWFKAFMSCSKMGMQLLSIDSDEEFDKIHEFLKDKIEYKPELSIWTSGAMKRIGQFNWINTGYPVRLSKWHPGEPNNYGGREYCLKIWINDNRFLLDDDRCDREMHFICESRKSSSDCIFYII</sequence>